<keyword evidence="2" id="KW-0472">Membrane</keyword>
<dbReference type="AlphaFoldDB" id="A0ABD1FDX8"/>
<proteinExistence type="predicted"/>
<evidence type="ECO:0000313" key="4">
    <source>
        <dbReference type="Proteomes" id="UP001566132"/>
    </source>
</evidence>
<dbReference type="Gene3D" id="3.30.420.610">
    <property type="entry name" value="LOTUS domain-like"/>
    <property type="match status" value="1"/>
</dbReference>
<evidence type="ECO:0000256" key="2">
    <source>
        <dbReference type="SAM" id="Phobius"/>
    </source>
</evidence>
<organism evidence="3 4">
    <name type="scientific">Hypothenemus hampei</name>
    <name type="common">Coffee berry borer</name>
    <dbReference type="NCBI Taxonomy" id="57062"/>
    <lineage>
        <taxon>Eukaryota</taxon>
        <taxon>Metazoa</taxon>
        <taxon>Ecdysozoa</taxon>
        <taxon>Arthropoda</taxon>
        <taxon>Hexapoda</taxon>
        <taxon>Insecta</taxon>
        <taxon>Pterygota</taxon>
        <taxon>Neoptera</taxon>
        <taxon>Endopterygota</taxon>
        <taxon>Coleoptera</taxon>
        <taxon>Polyphaga</taxon>
        <taxon>Cucujiformia</taxon>
        <taxon>Curculionidae</taxon>
        <taxon>Scolytinae</taxon>
        <taxon>Hypothenemus</taxon>
    </lineage>
</organism>
<comment type="caution">
    <text evidence="3">The sequence shown here is derived from an EMBL/GenBank/DDBJ whole genome shotgun (WGS) entry which is preliminary data.</text>
</comment>
<name>A0ABD1FDX8_HYPHA</name>
<keyword evidence="2" id="KW-1133">Transmembrane helix</keyword>
<dbReference type="EMBL" id="JBDJPC010000001">
    <property type="protein sequence ID" value="KAL1516371.1"/>
    <property type="molecule type" value="Genomic_DNA"/>
</dbReference>
<reference evidence="3 4" key="1">
    <citation type="submission" date="2024-05" db="EMBL/GenBank/DDBJ databases">
        <title>Genetic variation in Jamaican populations of the coffee berry borer (Hypothenemus hampei).</title>
        <authorList>
            <person name="Errbii M."/>
            <person name="Myrie A."/>
        </authorList>
    </citation>
    <scope>NUCLEOTIDE SEQUENCE [LARGE SCALE GENOMIC DNA]</scope>
    <source>
        <strain evidence="3">JA-Hopewell-2020-01-JO</strain>
        <tissue evidence="3">Whole body</tissue>
    </source>
</reference>
<evidence type="ECO:0000256" key="1">
    <source>
        <dbReference type="SAM" id="MobiDB-lite"/>
    </source>
</evidence>
<evidence type="ECO:0000313" key="3">
    <source>
        <dbReference type="EMBL" id="KAL1516371.1"/>
    </source>
</evidence>
<feature type="transmembrane region" description="Helical" evidence="2">
    <location>
        <begin position="38"/>
        <end position="61"/>
    </location>
</feature>
<feature type="region of interest" description="Disordered" evidence="1">
    <location>
        <begin position="70"/>
        <end position="90"/>
    </location>
</feature>
<protein>
    <submittedName>
        <fullName evidence="3">Uncharacterized protein</fullName>
    </submittedName>
</protein>
<sequence length="169" mass="19575">MSSQEQKEEKIIIGCRWCHSSFLQSTKRLRKRKREKKMLFVLLGFVLSSVLLGFVYSLGWIRRVPDEWYDSDESMDESTDTEEDEPGPAADISEEQRLAGIICIVRSILVSTRAVLTVAEFRREYTELVWGELPHLEFGFSSLIQFLYTLRDVCYLVVSLRGYDGVSFT</sequence>
<keyword evidence="2" id="KW-0812">Transmembrane</keyword>
<dbReference type="InterPro" id="IPR041966">
    <property type="entry name" value="LOTUS-like"/>
</dbReference>
<accession>A0ABD1FDX8</accession>
<keyword evidence="4" id="KW-1185">Reference proteome</keyword>
<gene>
    <name evidence="3" type="ORF">ABEB36_000290</name>
</gene>
<dbReference type="Proteomes" id="UP001566132">
    <property type="component" value="Unassembled WGS sequence"/>
</dbReference>
<feature type="compositionally biased region" description="Acidic residues" evidence="1">
    <location>
        <begin position="70"/>
        <end position="86"/>
    </location>
</feature>